<feature type="compositionally biased region" description="Basic and acidic residues" evidence="1">
    <location>
        <begin position="105"/>
        <end position="135"/>
    </location>
</feature>
<dbReference type="PROSITE" id="PS50280">
    <property type="entry name" value="SET"/>
    <property type="match status" value="1"/>
</dbReference>
<sequence length="777" mass="86570">MVHSATYWRERCIADSSTEEENTPPNLRTDAGGELDGYSSTGTWSVLQDTPPRKPKMEETLPIGDGLRAPATPPHVRPERSPTTSSPVMLGAPPSPLLRPRRSIPLREHRSSRQERRAAVDSYRRRHGPPREPELRSVNPKGLMRSSPISALKPRIAASRSRDRFIPADWPYQVANLRAQFNPTGLVFPTVPHFGWCGCTMPCRVGTCRNSLMQMFCSPGCCPYDATCGNALGESSSIYLARNVRTRQLAVVATEDIDAGEVLDEYLGELEHLSVNPAGRPRNEGYRLVMTQRPERPTHPIRVAIIAADIGGLMHFVNHSCAPVAQLIEVANGRRTTVVVATTEHIREGEEITVDYGTDLWFVCRCGLETCRHREIQKEQDTLAAGSASLELSFLVFSSFEHVQAPFSTKSSPSTMAKLTGSSNYKLSEVQRLLTLVGKFLPLGKDEWERLATSYNSNRSRGISERDYESLRRKFKLLYSTRKPTGGVAEMDDGADVDGQAEDEEDVQPDFSFDFEGDDDIGNTKASATSLHSAIYLRDVLIDDPTTQVGSMDDLLDPDAVCEGLEAFAGTPRPSPVCTRSSQRQLRSTGLPKPNVPQASTSSVNSVEKTSSGRARDADESTRYLTSSNRLGGGNLAEFRNTAGRKRDDDNDDDLFEASYAKVKRVKATKMATQLKKRLSKLETSSTAMGNNIIEQMMLMREDSERRGEAWRADEDQRRRDEVAAREALRHAGKLEAEERRRQEKMEMEERARRDMEEARASSQEVMFYIGALAKME</sequence>
<evidence type="ECO:0000313" key="3">
    <source>
        <dbReference type="EMBL" id="ETI48762.1"/>
    </source>
</evidence>
<reference evidence="3 4" key="1">
    <citation type="submission" date="2013-11" db="EMBL/GenBank/DDBJ databases">
        <title>The Genome Sequence of Phytophthora parasitica P1569.</title>
        <authorList>
            <consortium name="The Broad Institute Genomics Platform"/>
            <person name="Russ C."/>
            <person name="Tyler B."/>
            <person name="Panabieres F."/>
            <person name="Shan W."/>
            <person name="Tripathy S."/>
            <person name="Grunwald N."/>
            <person name="Machado M."/>
            <person name="Johnson C.S."/>
            <person name="Arredondo F."/>
            <person name="Hong C."/>
            <person name="Coffey M."/>
            <person name="Young S.K."/>
            <person name="Zeng Q."/>
            <person name="Gargeya S."/>
            <person name="Fitzgerald M."/>
            <person name="Abouelleil A."/>
            <person name="Alvarado L."/>
            <person name="Chapman S.B."/>
            <person name="Gainer-Dewar J."/>
            <person name="Goldberg J."/>
            <person name="Griggs A."/>
            <person name="Gujja S."/>
            <person name="Hansen M."/>
            <person name="Howarth C."/>
            <person name="Imamovic A."/>
            <person name="Ireland A."/>
            <person name="Larimer J."/>
            <person name="McCowan C."/>
            <person name="Murphy C."/>
            <person name="Pearson M."/>
            <person name="Poon T.W."/>
            <person name="Priest M."/>
            <person name="Roberts A."/>
            <person name="Saif S."/>
            <person name="Shea T."/>
            <person name="Sykes S."/>
            <person name="Wortman J."/>
            <person name="Nusbaum C."/>
            <person name="Birren B."/>
        </authorList>
    </citation>
    <scope>NUCLEOTIDE SEQUENCE [LARGE SCALE GENOMIC DNA]</scope>
    <source>
        <strain evidence="3 4">P1569</strain>
    </source>
</reference>
<evidence type="ECO:0000313" key="4">
    <source>
        <dbReference type="Proteomes" id="UP000018721"/>
    </source>
</evidence>
<dbReference type="AlphaFoldDB" id="V9FEB6"/>
<keyword evidence="4" id="KW-1185">Reference proteome</keyword>
<feature type="compositionally biased region" description="Polar residues" evidence="1">
    <location>
        <begin position="578"/>
        <end position="588"/>
    </location>
</feature>
<gene>
    <name evidence="3" type="ORF">F443_07256</name>
</gene>
<dbReference type="InterPro" id="IPR001214">
    <property type="entry name" value="SET_dom"/>
</dbReference>
<protein>
    <recommendedName>
        <fullName evidence="2">SET domain-containing protein</fullName>
    </recommendedName>
</protein>
<dbReference type="SMART" id="SM00317">
    <property type="entry name" value="SET"/>
    <property type="match status" value="1"/>
</dbReference>
<dbReference type="Pfam" id="PF20681">
    <property type="entry name" value="DUF6818"/>
    <property type="match status" value="1"/>
</dbReference>
<feature type="region of interest" description="Disordered" evidence="1">
    <location>
        <begin position="1"/>
        <end position="146"/>
    </location>
</feature>
<dbReference type="Gene3D" id="2.170.270.10">
    <property type="entry name" value="SET domain"/>
    <property type="match status" value="1"/>
</dbReference>
<dbReference type="Proteomes" id="UP000018721">
    <property type="component" value="Unassembled WGS sequence"/>
</dbReference>
<feature type="region of interest" description="Disordered" evidence="1">
    <location>
        <begin position="709"/>
        <end position="761"/>
    </location>
</feature>
<feature type="domain" description="SET" evidence="2">
    <location>
        <begin position="236"/>
        <end position="357"/>
    </location>
</feature>
<feature type="compositionally biased region" description="Basic and acidic residues" evidence="1">
    <location>
        <begin position="709"/>
        <end position="760"/>
    </location>
</feature>
<dbReference type="PANTHER" id="PTHR34409:SF1">
    <property type="entry name" value="MYB-LIKE DOMAIN-CONTAINING PROTEIN"/>
    <property type="match status" value="1"/>
</dbReference>
<feature type="region of interest" description="Disordered" evidence="1">
    <location>
        <begin position="567"/>
        <end position="653"/>
    </location>
</feature>
<dbReference type="InterPro" id="IPR049203">
    <property type="entry name" value="DUF6818"/>
</dbReference>
<evidence type="ECO:0000259" key="2">
    <source>
        <dbReference type="PROSITE" id="PS50280"/>
    </source>
</evidence>
<feature type="compositionally biased region" description="Polar residues" evidence="1">
    <location>
        <begin position="38"/>
        <end position="48"/>
    </location>
</feature>
<feature type="compositionally biased region" description="Polar residues" evidence="1">
    <location>
        <begin position="597"/>
        <end position="613"/>
    </location>
</feature>
<dbReference type="Pfam" id="PF00856">
    <property type="entry name" value="SET"/>
    <property type="match status" value="1"/>
</dbReference>
<dbReference type="SUPFAM" id="SSF82199">
    <property type="entry name" value="SET domain"/>
    <property type="match status" value="1"/>
</dbReference>
<dbReference type="PANTHER" id="PTHR34409">
    <property type="entry name" value="SET DOMAIN-CONTAINING PROTEIN"/>
    <property type="match status" value="1"/>
</dbReference>
<dbReference type="eggNOG" id="KOG1844">
    <property type="taxonomic scope" value="Eukaryota"/>
</dbReference>
<dbReference type="InterPro" id="IPR046341">
    <property type="entry name" value="SET_dom_sf"/>
</dbReference>
<accession>V9FEB6</accession>
<evidence type="ECO:0000256" key="1">
    <source>
        <dbReference type="SAM" id="MobiDB-lite"/>
    </source>
</evidence>
<dbReference type="HOGENOM" id="CLU_015726_0_0_1"/>
<comment type="caution">
    <text evidence="3">The sequence shown here is derived from an EMBL/GenBank/DDBJ whole genome shotgun (WGS) entry which is preliminary data.</text>
</comment>
<dbReference type="EMBL" id="ANIZ01001209">
    <property type="protein sequence ID" value="ETI48762.1"/>
    <property type="molecule type" value="Genomic_DNA"/>
</dbReference>
<proteinExistence type="predicted"/>
<name>V9FEB6_PHYNI</name>
<organism evidence="3 4">
    <name type="scientific">Phytophthora nicotianae P1569</name>
    <dbReference type="NCBI Taxonomy" id="1317065"/>
    <lineage>
        <taxon>Eukaryota</taxon>
        <taxon>Sar</taxon>
        <taxon>Stramenopiles</taxon>
        <taxon>Oomycota</taxon>
        <taxon>Peronosporomycetes</taxon>
        <taxon>Peronosporales</taxon>
        <taxon>Peronosporaceae</taxon>
        <taxon>Phytophthora</taxon>
    </lineage>
</organism>